<keyword evidence="5 6" id="KW-0472">Membrane</keyword>
<feature type="transmembrane region" description="Helical" evidence="6">
    <location>
        <begin position="289"/>
        <end position="313"/>
    </location>
</feature>
<feature type="transmembrane region" description="Helical" evidence="6">
    <location>
        <begin position="325"/>
        <end position="346"/>
    </location>
</feature>
<keyword evidence="3 6" id="KW-0812">Transmembrane</keyword>
<dbReference type="AlphaFoldDB" id="A0AAW8E520"/>
<evidence type="ECO:0000256" key="4">
    <source>
        <dbReference type="ARBA" id="ARBA00022989"/>
    </source>
</evidence>
<dbReference type="PANTHER" id="PTHR30250">
    <property type="entry name" value="PST FAMILY PREDICTED COLANIC ACID TRANSPORTER"/>
    <property type="match status" value="1"/>
</dbReference>
<feature type="transmembrane region" description="Helical" evidence="6">
    <location>
        <begin position="217"/>
        <end position="242"/>
    </location>
</feature>
<organism evidence="7 8">
    <name type="scientific">Variovorax boronicumulans</name>
    <dbReference type="NCBI Taxonomy" id="436515"/>
    <lineage>
        <taxon>Bacteria</taxon>
        <taxon>Pseudomonadati</taxon>
        <taxon>Pseudomonadota</taxon>
        <taxon>Betaproteobacteria</taxon>
        <taxon>Burkholderiales</taxon>
        <taxon>Comamonadaceae</taxon>
        <taxon>Variovorax</taxon>
    </lineage>
</organism>
<evidence type="ECO:0000256" key="5">
    <source>
        <dbReference type="ARBA" id="ARBA00023136"/>
    </source>
</evidence>
<feature type="transmembrane region" description="Helical" evidence="6">
    <location>
        <begin position="176"/>
        <end position="196"/>
    </location>
</feature>
<reference evidence="7" key="1">
    <citation type="submission" date="2023-07" db="EMBL/GenBank/DDBJ databases">
        <title>Sorghum-associated microbial communities from plants grown in Nebraska, USA.</title>
        <authorList>
            <person name="Schachtman D."/>
        </authorList>
    </citation>
    <scope>NUCLEOTIDE SEQUENCE</scope>
    <source>
        <strain evidence="7">DS2795</strain>
    </source>
</reference>
<evidence type="ECO:0000256" key="1">
    <source>
        <dbReference type="ARBA" id="ARBA00004651"/>
    </source>
</evidence>
<feature type="transmembrane region" description="Helical" evidence="6">
    <location>
        <begin position="41"/>
        <end position="60"/>
    </location>
</feature>
<accession>A0AAW8E520</accession>
<dbReference type="GO" id="GO:0005886">
    <property type="term" value="C:plasma membrane"/>
    <property type="evidence" value="ECO:0007669"/>
    <property type="project" value="UniProtKB-SubCell"/>
</dbReference>
<proteinExistence type="predicted"/>
<gene>
    <name evidence="7" type="ORF">J2W25_005713</name>
</gene>
<feature type="transmembrane region" description="Helical" evidence="6">
    <location>
        <begin position="148"/>
        <end position="170"/>
    </location>
</feature>
<evidence type="ECO:0000313" key="7">
    <source>
        <dbReference type="EMBL" id="MDP9926664.1"/>
    </source>
</evidence>
<evidence type="ECO:0000256" key="6">
    <source>
        <dbReference type="SAM" id="Phobius"/>
    </source>
</evidence>
<dbReference type="EMBL" id="JAUSRR010000012">
    <property type="protein sequence ID" value="MDP9926664.1"/>
    <property type="molecule type" value="Genomic_DNA"/>
</dbReference>
<name>A0AAW8E520_9BURK</name>
<feature type="transmembrane region" description="Helical" evidence="6">
    <location>
        <begin position="377"/>
        <end position="396"/>
    </location>
</feature>
<dbReference type="Proteomes" id="UP001244295">
    <property type="component" value="Unassembled WGS sequence"/>
</dbReference>
<feature type="transmembrane region" description="Helical" evidence="6">
    <location>
        <begin position="248"/>
        <end position="269"/>
    </location>
</feature>
<keyword evidence="4 6" id="KW-1133">Transmembrane helix</keyword>
<evidence type="ECO:0000256" key="2">
    <source>
        <dbReference type="ARBA" id="ARBA00022475"/>
    </source>
</evidence>
<feature type="transmembrane region" description="Helical" evidence="6">
    <location>
        <begin position="408"/>
        <end position="431"/>
    </location>
</feature>
<evidence type="ECO:0000256" key="3">
    <source>
        <dbReference type="ARBA" id="ARBA00022692"/>
    </source>
</evidence>
<feature type="transmembrane region" description="Helical" evidence="6">
    <location>
        <begin position="107"/>
        <end position="127"/>
    </location>
</feature>
<dbReference type="RefSeq" id="WP_307638333.1">
    <property type="nucleotide sequence ID" value="NZ_JAUSRR010000012.1"/>
</dbReference>
<dbReference type="Pfam" id="PF13440">
    <property type="entry name" value="Polysacc_synt_3"/>
    <property type="match status" value="1"/>
</dbReference>
<dbReference type="PANTHER" id="PTHR30250:SF11">
    <property type="entry name" value="O-ANTIGEN TRANSPORTER-RELATED"/>
    <property type="match status" value="1"/>
</dbReference>
<feature type="transmembrane region" description="Helical" evidence="6">
    <location>
        <begin position="353"/>
        <end position="371"/>
    </location>
</feature>
<comment type="caution">
    <text evidence="7">The sequence shown here is derived from an EMBL/GenBank/DDBJ whole genome shotgun (WGS) entry which is preliminary data.</text>
</comment>
<evidence type="ECO:0000313" key="8">
    <source>
        <dbReference type="Proteomes" id="UP001244295"/>
    </source>
</evidence>
<feature type="transmembrane region" description="Helical" evidence="6">
    <location>
        <begin position="437"/>
        <end position="455"/>
    </location>
</feature>
<protein>
    <submittedName>
        <fullName evidence="7">O-antigen/teichoic acid export membrane protein</fullName>
    </submittedName>
</protein>
<feature type="transmembrane region" description="Helical" evidence="6">
    <location>
        <begin position="72"/>
        <end position="95"/>
    </location>
</feature>
<sequence>MLRKILKSAAILASGTAAGQMLVLALSPVLTRLYSPSEFGVFGVYVAVLYMLLSFSSLRYEVAIPLAKSDKAAKYLTAIAICITVFFAALLIPLIGALQLLHKSNEWWVFQWFLPLGVVAAGIYNIFMYVRLRQEDHRTIARTRVVQLMTGTAFQVATGFFNAGVLGLVAGQIVGLSLGISALSKSTFVSYVKLIFHRRRYLFAQLKSKKSFALYDAPAALLGVANNHVIILLLTILFSPIAAGMYVLAQRVFVTPLGLISNALSASMLSMGRQIKEVDGENILAKQFLLLRFTAPIAVASALIAFFSFGMVFGSQWGAAGSMAAWVALFVGQKFAFDAIFPIYAIRGKLREGLISQSAIFLIRFSLLLIFSKFFSLNASVGLFSLSSSIVYLLAIRRMVAEKNRMPLSKWAGCLIDVLAPYALVSIFLMTNEPPKNLIFFSLIYAAWCLPRIGYPIFRLLPRSTGGLS</sequence>
<dbReference type="InterPro" id="IPR050833">
    <property type="entry name" value="Poly_Biosynth_Transport"/>
</dbReference>
<keyword evidence="2" id="KW-1003">Cell membrane</keyword>
<comment type="subcellular location">
    <subcellularLocation>
        <location evidence="1">Cell membrane</location>
        <topology evidence="1">Multi-pass membrane protein</topology>
    </subcellularLocation>
</comment>